<organism evidence="2 3">
    <name type="scientific">Basidiobolus meristosporus CBS 931.73</name>
    <dbReference type="NCBI Taxonomy" id="1314790"/>
    <lineage>
        <taxon>Eukaryota</taxon>
        <taxon>Fungi</taxon>
        <taxon>Fungi incertae sedis</taxon>
        <taxon>Zoopagomycota</taxon>
        <taxon>Entomophthoromycotina</taxon>
        <taxon>Basidiobolomycetes</taxon>
        <taxon>Basidiobolales</taxon>
        <taxon>Basidiobolaceae</taxon>
        <taxon>Basidiobolus</taxon>
    </lineage>
</organism>
<protein>
    <submittedName>
        <fullName evidence="2">Uncharacterized protein</fullName>
    </submittedName>
</protein>
<sequence length="553" mass="60681">MKKSMNKHTVGNRCSYRKLLGDITDPAPWRTSFPFGSSPYSDVSDHLDPGFMKSSHEYNTFDLQQKPVSRYPDQYTYSGFSFDPEFLTNDTTKKRSHSYGVQDFFQDVKKQKLPIEYNLDMANVLNVVGKYVFDDGVQQIPNSMSDQDRSAYLNFMESLKLQIDSSINNDLTNYSPPSSASLQGGCGINVNDPGTLQVPLSESSTELSYGIDGVNHSLDPYVSSCTSEYVPAFPENTLSSNTDFSGNYSAMAPSDVDFTFKFPTDPTGSYLDGQQPYLEIDTNTNTLTNNDLNTLHSASPSPSSSNSFSSIDPTSVAYNIPLHGASHNNNVIIAPSPKKSNAGRMDDSPLFRGPGLSHPLYTSMGPQRQITDHRRRASDIARLQPSIETAHTALNKTSENVTITVSKPTSPSSDSERSSRSTHVAIRARSVSPNRTVNGSANLKVSSEDPRMRRRLSAGSVASTNKGTAISERRGVAQPYRSTLDERKYHSKLLSLLIQKLQASESSEQESGEGTGLEPNSEVKTTYSRADTGDAMEKLQAQINAIHIGECNN</sequence>
<feature type="region of interest" description="Disordered" evidence="1">
    <location>
        <begin position="403"/>
        <end position="474"/>
    </location>
</feature>
<keyword evidence="3" id="KW-1185">Reference proteome</keyword>
<dbReference type="InParanoid" id="A0A1Y1Z9R8"/>
<evidence type="ECO:0000313" key="3">
    <source>
        <dbReference type="Proteomes" id="UP000193498"/>
    </source>
</evidence>
<gene>
    <name evidence="2" type="ORF">K493DRAFT_295749</name>
</gene>
<dbReference type="Proteomes" id="UP000193498">
    <property type="component" value="Unassembled WGS sequence"/>
</dbReference>
<accession>A0A1Y1Z9R8</accession>
<comment type="caution">
    <text evidence="2">The sequence shown here is derived from an EMBL/GenBank/DDBJ whole genome shotgun (WGS) entry which is preliminary data.</text>
</comment>
<feature type="region of interest" description="Disordered" evidence="1">
    <location>
        <begin position="504"/>
        <end position="533"/>
    </location>
</feature>
<evidence type="ECO:0000313" key="2">
    <source>
        <dbReference type="EMBL" id="ORY06991.1"/>
    </source>
</evidence>
<dbReference type="AlphaFoldDB" id="A0A1Y1Z9R8"/>
<reference evidence="2 3" key="1">
    <citation type="submission" date="2016-07" db="EMBL/GenBank/DDBJ databases">
        <title>Pervasive Adenine N6-methylation of Active Genes in Fungi.</title>
        <authorList>
            <consortium name="DOE Joint Genome Institute"/>
            <person name="Mondo S.J."/>
            <person name="Dannebaum R.O."/>
            <person name="Kuo R.C."/>
            <person name="Labutti K."/>
            <person name="Haridas S."/>
            <person name="Kuo A."/>
            <person name="Salamov A."/>
            <person name="Ahrendt S.R."/>
            <person name="Lipzen A."/>
            <person name="Sullivan W."/>
            <person name="Andreopoulos W.B."/>
            <person name="Clum A."/>
            <person name="Lindquist E."/>
            <person name="Daum C."/>
            <person name="Ramamoorthy G.K."/>
            <person name="Gryganskyi A."/>
            <person name="Culley D."/>
            <person name="Magnuson J.K."/>
            <person name="James T.Y."/>
            <person name="O'Malley M.A."/>
            <person name="Stajich J.E."/>
            <person name="Spatafora J.W."/>
            <person name="Visel A."/>
            <person name="Grigoriev I.V."/>
        </authorList>
    </citation>
    <scope>NUCLEOTIDE SEQUENCE [LARGE SCALE GENOMIC DNA]</scope>
    <source>
        <strain evidence="2 3">CBS 931.73</strain>
    </source>
</reference>
<evidence type="ECO:0000256" key="1">
    <source>
        <dbReference type="SAM" id="MobiDB-lite"/>
    </source>
</evidence>
<name>A0A1Y1Z9R8_9FUNG</name>
<proteinExistence type="predicted"/>
<dbReference type="EMBL" id="MCFE01000012">
    <property type="protein sequence ID" value="ORY06991.1"/>
    <property type="molecule type" value="Genomic_DNA"/>
</dbReference>
<feature type="compositionally biased region" description="Polar residues" evidence="1">
    <location>
        <begin position="431"/>
        <end position="445"/>
    </location>
</feature>